<sequence>MFARVTRYHADEDTDKLLEGFQSTLGSLQLVDGFSHGYFMVEPSTKEAMSITVWDSEAAMKASTESAEERRQQRTESGAASVVSVDSYEIGLIAAAANVEPAHRRVESLEEQGEESALA</sequence>
<evidence type="ECO:0000313" key="1">
    <source>
        <dbReference type="EMBL" id="CAA9485177.1"/>
    </source>
</evidence>
<reference evidence="1" key="1">
    <citation type="submission" date="2020-02" db="EMBL/GenBank/DDBJ databases">
        <authorList>
            <person name="Meier V. D."/>
        </authorList>
    </citation>
    <scope>NUCLEOTIDE SEQUENCE</scope>
    <source>
        <strain evidence="1">AVDCRST_MAG69</strain>
    </source>
</reference>
<organism evidence="1">
    <name type="scientific">uncultured Solirubrobacteraceae bacterium</name>
    <dbReference type="NCBI Taxonomy" id="1162706"/>
    <lineage>
        <taxon>Bacteria</taxon>
        <taxon>Bacillati</taxon>
        <taxon>Actinomycetota</taxon>
        <taxon>Thermoleophilia</taxon>
        <taxon>Solirubrobacterales</taxon>
        <taxon>Solirubrobacteraceae</taxon>
        <taxon>environmental samples</taxon>
    </lineage>
</organism>
<name>A0A6J4S793_9ACTN</name>
<dbReference type="Gene3D" id="3.30.70.100">
    <property type="match status" value="1"/>
</dbReference>
<dbReference type="AlphaFoldDB" id="A0A6J4S793"/>
<dbReference type="EMBL" id="CADCVP010000115">
    <property type="protein sequence ID" value="CAA9485177.1"/>
    <property type="molecule type" value="Genomic_DNA"/>
</dbReference>
<dbReference type="InterPro" id="IPR011008">
    <property type="entry name" value="Dimeric_a/b-barrel"/>
</dbReference>
<gene>
    <name evidence="1" type="ORF">AVDCRST_MAG69-1018</name>
</gene>
<dbReference type="SUPFAM" id="SSF54909">
    <property type="entry name" value="Dimeric alpha+beta barrel"/>
    <property type="match status" value="1"/>
</dbReference>
<evidence type="ECO:0008006" key="2">
    <source>
        <dbReference type="Google" id="ProtNLM"/>
    </source>
</evidence>
<proteinExistence type="predicted"/>
<accession>A0A6J4S793</accession>
<protein>
    <recommendedName>
        <fullName evidence="2">ABM domain-containing protein</fullName>
    </recommendedName>
</protein>